<protein>
    <recommendedName>
        <fullName evidence="5">GH16 domain-containing protein</fullName>
    </recommendedName>
</protein>
<evidence type="ECO:0000313" key="6">
    <source>
        <dbReference type="EMBL" id="CAK9231452.1"/>
    </source>
</evidence>
<dbReference type="Proteomes" id="UP001497512">
    <property type="component" value="Chromosome 7"/>
</dbReference>
<dbReference type="InterPro" id="IPR013320">
    <property type="entry name" value="ConA-like_dom_sf"/>
</dbReference>
<feature type="compositionally biased region" description="Basic and acidic residues" evidence="3">
    <location>
        <begin position="155"/>
        <end position="168"/>
    </location>
</feature>
<dbReference type="PROSITE" id="PS51762">
    <property type="entry name" value="GH16_2"/>
    <property type="match status" value="2"/>
</dbReference>
<accession>A0ABP0UVU5</accession>
<proteinExistence type="predicted"/>
<dbReference type="SUPFAM" id="SSF49899">
    <property type="entry name" value="Concanavalin A-like lectins/glucanases"/>
    <property type="match status" value="2"/>
</dbReference>
<feature type="region of interest" description="Disordered" evidence="3">
    <location>
        <begin position="192"/>
        <end position="223"/>
    </location>
</feature>
<organism evidence="6 7">
    <name type="scientific">Sphagnum troendelagicum</name>
    <dbReference type="NCBI Taxonomy" id="128251"/>
    <lineage>
        <taxon>Eukaryota</taxon>
        <taxon>Viridiplantae</taxon>
        <taxon>Streptophyta</taxon>
        <taxon>Embryophyta</taxon>
        <taxon>Bryophyta</taxon>
        <taxon>Sphagnophytina</taxon>
        <taxon>Sphagnopsida</taxon>
        <taxon>Sphagnales</taxon>
        <taxon>Sphagnaceae</taxon>
        <taxon>Sphagnum</taxon>
    </lineage>
</organism>
<dbReference type="Gene3D" id="2.60.120.200">
    <property type="match status" value="2"/>
</dbReference>
<keyword evidence="7" id="KW-1185">Reference proteome</keyword>
<keyword evidence="2" id="KW-0326">Glycosidase</keyword>
<dbReference type="Pfam" id="PF00722">
    <property type="entry name" value="Glyco_hydro_16"/>
    <property type="match status" value="2"/>
</dbReference>
<dbReference type="PANTHER" id="PTHR31062">
    <property type="entry name" value="XYLOGLUCAN ENDOTRANSGLUCOSYLASE/HYDROLASE PROTEIN 8-RELATED"/>
    <property type="match status" value="1"/>
</dbReference>
<feature type="region of interest" description="Disordered" evidence="3">
    <location>
        <begin position="155"/>
        <end position="175"/>
    </location>
</feature>
<keyword evidence="1" id="KW-0378">Hydrolase</keyword>
<reference evidence="6" key="1">
    <citation type="submission" date="2024-02" db="EMBL/GenBank/DDBJ databases">
        <authorList>
            <consortium name="ELIXIR-Norway"/>
            <consortium name="Elixir Norway"/>
        </authorList>
    </citation>
    <scope>NUCLEOTIDE SEQUENCE</scope>
</reference>
<dbReference type="InterPro" id="IPR008264">
    <property type="entry name" value="Beta_glucanase"/>
</dbReference>
<dbReference type="InterPro" id="IPR000757">
    <property type="entry name" value="Beta-glucanase-like"/>
</dbReference>
<evidence type="ECO:0000313" key="7">
    <source>
        <dbReference type="Proteomes" id="UP001497512"/>
    </source>
</evidence>
<sequence length="655" mass="72456">MTIHKMRVALQRLVLLVLLVSDFLQLCTSTPVLAFNNRSSLNLAFMRIGTSRSRLMEAARAAGVTNLVQLKDMICKSELESVDLGLSASHNFLSSGKSEEAVRELLAVDKSLDTCMKNFMGDEDEEISTRIHQLRPIFEKIRHSVSSAVDLIDRSSRRSGVEPQESKNLEINPRLFQSVGSADQTVVDEVADETPSAMADDDGPRSWGPQEESRSASTNSFSLKHLPLPPAIPSIMDEMMNVDYCSPHVELYGATATIRMDSSCGGKFHSRSKYSSGVFSVRMKPPQGASGASSSFYISSNDEDPDLISFDFIGNHPNRILTSYAVHGKYSGTLQTFSMEFDTTAKLHDYTIKWDAESVIWMVDNRVLRTLRSSSQLQELDSDYPRKPGHVYGYLWDASDMNWAGKINWADGPFEMVYADLRTTSPLAVGQWHPPPAAPDPSAAASGFHHVPVPLRPIVIDYCGSNIDIQDSENHHEFSILFDSLGCGGRIKSLAKYSTGMFSGKVKCADGDTSGLLTSLYISSGEGNPLQDEIDFEFLGDNKGIVQTNFYVNGVGGHEQWIDLGFDCSQGFHAYAIHYNTHSIQWFVDSKLVRTVSQSEQVKLQDSFPVKRMRMYASVWNASGVENGAWTGPWRGGDLPFVAKFSDLTIQSPLP</sequence>
<evidence type="ECO:0000259" key="5">
    <source>
        <dbReference type="PROSITE" id="PS51762"/>
    </source>
</evidence>
<dbReference type="InterPro" id="IPR044791">
    <property type="entry name" value="Beta-glucanase/XTH"/>
</dbReference>
<evidence type="ECO:0000256" key="1">
    <source>
        <dbReference type="ARBA" id="ARBA00022801"/>
    </source>
</evidence>
<dbReference type="EMBL" id="OZ019899">
    <property type="protein sequence ID" value="CAK9231452.1"/>
    <property type="molecule type" value="Genomic_DNA"/>
</dbReference>
<feature type="domain" description="GH16" evidence="5">
    <location>
        <begin position="401"/>
        <end position="655"/>
    </location>
</feature>
<feature type="chain" id="PRO_5047481196" description="GH16 domain-containing protein" evidence="4">
    <location>
        <begin position="30"/>
        <end position="655"/>
    </location>
</feature>
<name>A0ABP0UVU5_9BRYO</name>
<evidence type="ECO:0000256" key="2">
    <source>
        <dbReference type="ARBA" id="ARBA00023295"/>
    </source>
</evidence>
<dbReference type="PRINTS" id="PR00737">
    <property type="entry name" value="GLHYDRLASE16"/>
</dbReference>
<evidence type="ECO:0000256" key="4">
    <source>
        <dbReference type="SAM" id="SignalP"/>
    </source>
</evidence>
<keyword evidence="4" id="KW-0732">Signal</keyword>
<evidence type="ECO:0000256" key="3">
    <source>
        <dbReference type="SAM" id="MobiDB-lite"/>
    </source>
</evidence>
<feature type="domain" description="GH16" evidence="5">
    <location>
        <begin position="221"/>
        <end position="405"/>
    </location>
</feature>
<gene>
    <name evidence="6" type="ORF">CSSPTR1EN2_LOCUS20631</name>
</gene>
<feature type="signal peptide" evidence="4">
    <location>
        <begin position="1"/>
        <end position="29"/>
    </location>
</feature>